<comment type="domain">
    <text evidence="6">Has three domains with a flexible linker between the domains II and III and assumes an 'L' shape. Domain III is highly mobile and contacts RuvB.</text>
</comment>
<comment type="function">
    <text evidence="6">The RuvA-RuvB-RuvC complex processes Holliday junction (HJ) DNA during genetic recombination and DNA repair, while the RuvA-RuvB complex plays an important role in the rescue of blocked DNA replication forks via replication fork reversal (RFR). RuvA specifically binds to HJ cruciform DNA, conferring on it an open structure. The RuvB hexamer acts as an ATP-dependent pump, pulling dsDNA into and through the RuvAB complex. HJ branch migration allows RuvC to scan DNA until it finds its consensus sequence, where it cleaves and resolves the cruciform DNA.</text>
</comment>
<keyword evidence="3 6" id="KW-0238">DNA-binding</keyword>
<comment type="caution">
    <text evidence="9">The sequence shown here is derived from an EMBL/GenBank/DDBJ whole genome shotgun (WGS) entry which is preliminary data.</text>
</comment>
<evidence type="ECO:0000256" key="3">
    <source>
        <dbReference type="ARBA" id="ARBA00023125"/>
    </source>
</evidence>
<evidence type="ECO:0000313" key="10">
    <source>
        <dbReference type="Proteomes" id="UP000318834"/>
    </source>
</evidence>
<comment type="subcellular location">
    <subcellularLocation>
        <location evidence="6">Cytoplasm</location>
    </subcellularLocation>
</comment>
<reference evidence="9 10" key="1">
    <citation type="journal article" date="2019" name="Nat. Microbiol.">
        <title>Mediterranean grassland soil C-N compound turnover is dependent on rainfall and depth, and is mediated by genomically divergent microorganisms.</title>
        <authorList>
            <person name="Diamond S."/>
            <person name="Andeer P.F."/>
            <person name="Li Z."/>
            <person name="Crits-Christoph A."/>
            <person name="Burstein D."/>
            <person name="Anantharaman K."/>
            <person name="Lane K.R."/>
            <person name="Thomas B.C."/>
            <person name="Pan C."/>
            <person name="Northen T.R."/>
            <person name="Banfield J.F."/>
        </authorList>
    </citation>
    <scope>NUCLEOTIDE SEQUENCE [LARGE SCALE GENOMIC DNA]</scope>
    <source>
        <strain evidence="9">NP_8</strain>
    </source>
</reference>
<evidence type="ECO:0000256" key="1">
    <source>
        <dbReference type="ARBA" id="ARBA00022490"/>
    </source>
</evidence>
<keyword evidence="9" id="KW-0547">Nucleotide-binding</keyword>
<dbReference type="HAMAP" id="MF_00031">
    <property type="entry name" value="DNA_HJ_migration_RuvA"/>
    <property type="match status" value="1"/>
</dbReference>
<dbReference type="InterPro" id="IPR013849">
    <property type="entry name" value="DNA_helicase_Holl-junc_RuvA_I"/>
</dbReference>
<evidence type="ECO:0000313" key="9">
    <source>
        <dbReference type="EMBL" id="TMI75272.1"/>
    </source>
</evidence>
<dbReference type="GO" id="GO:0005524">
    <property type="term" value="F:ATP binding"/>
    <property type="evidence" value="ECO:0007669"/>
    <property type="project" value="InterPro"/>
</dbReference>
<evidence type="ECO:0000256" key="7">
    <source>
        <dbReference type="SAM" id="MobiDB-lite"/>
    </source>
</evidence>
<dbReference type="GO" id="GO:0006281">
    <property type="term" value="P:DNA repair"/>
    <property type="evidence" value="ECO:0007669"/>
    <property type="project" value="UniProtKB-UniRule"/>
</dbReference>
<dbReference type="SMART" id="SM00278">
    <property type="entry name" value="HhH1"/>
    <property type="match status" value="2"/>
</dbReference>
<name>A0A537IW28_9BACT</name>
<dbReference type="SUPFAM" id="SSF47781">
    <property type="entry name" value="RuvA domain 2-like"/>
    <property type="match status" value="1"/>
</dbReference>
<proteinExistence type="inferred from homology"/>
<accession>A0A537IW28</accession>
<dbReference type="Gene3D" id="2.40.50.140">
    <property type="entry name" value="Nucleic acid-binding proteins"/>
    <property type="match status" value="1"/>
</dbReference>
<evidence type="ECO:0000259" key="8">
    <source>
        <dbReference type="SMART" id="SM00278"/>
    </source>
</evidence>
<dbReference type="Gene3D" id="1.10.150.20">
    <property type="entry name" value="5' to 3' exonuclease, C-terminal subdomain"/>
    <property type="match status" value="1"/>
</dbReference>
<feature type="region of interest" description="Flexible linker" evidence="6">
    <location>
        <begin position="141"/>
        <end position="153"/>
    </location>
</feature>
<keyword evidence="1 6" id="KW-0963">Cytoplasm</keyword>
<evidence type="ECO:0000256" key="2">
    <source>
        <dbReference type="ARBA" id="ARBA00022763"/>
    </source>
</evidence>
<evidence type="ECO:0000256" key="5">
    <source>
        <dbReference type="ARBA" id="ARBA00023204"/>
    </source>
</evidence>
<keyword evidence="9" id="KW-0347">Helicase</keyword>
<dbReference type="NCBIfam" id="TIGR00084">
    <property type="entry name" value="ruvA"/>
    <property type="match status" value="1"/>
</dbReference>
<comment type="similarity">
    <text evidence="6">Belongs to the RuvA family.</text>
</comment>
<keyword evidence="9" id="KW-0378">Hydrolase</keyword>
<feature type="domain" description="Helix-hairpin-helix DNA-binding motif class 1" evidence="8">
    <location>
        <begin position="79"/>
        <end position="98"/>
    </location>
</feature>
<feature type="region of interest" description="Disordered" evidence="7">
    <location>
        <begin position="207"/>
        <end position="234"/>
    </location>
</feature>
<dbReference type="GO" id="GO:0006310">
    <property type="term" value="P:DNA recombination"/>
    <property type="evidence" value="ECO:0007669"/>
    <property type="project" value="UniProtKB-UniRule"/>
</dbReference>
<feature type="region of interest" description="Domain III" evidence="6">
    <location>
        <begin position="154"/>
        <end position="234"/>
    </location>
</feature>
<dbReference type="GO" id="GO:0009378">
    <property type="term" value="F:four-way junction helicase activity"/>
    <property type="evidence" value="ECO:0007669"/>
    <property type="project" value="InterPro"/>
</dbReference>
<dbReference type="AlphaFoldDB" id="A0A537IW28"/>
<dbReference type="GO" id="GO:0000400">
    <property type="term" value="F:four-way junction DNA binding"/>
    <property type="evidence" value="ECO:0007669"/>
    <property type="project" value="UniProtKB-UniRule"/>
</dbReference>
<dbReference type="InterPro" id="IPR010994">
    <property type="entry name" value="RuvA_2-like"/>
</dbReference>
<keyword evidence="4 6" id="KW-0233">DNA recombination</keyword>
<protein>
    <recommendedName>
        <fullName evidence="6">Holliday junction branch migration complex subunit RuvA</fullName>
    </recommendedName>
</protein>
<keyword evidence="2 6" id="KW-0227">DNA damage</keyword>
<dbReference type="EMBL" id="VBAP01000044">
    <property type="protein sequence ID" value="TMI75272.1"/>
    <property type="molecule type" value="Genomic_DNA"/>
</dbReference>
<dbReference type="InterPro" id="IPR012340">
    <property type="entry name" value="NA-bd_OB-fold"/>
</dbReference>
<dbReference type="Pfam" id="PF01330">
    <property type="entry name" value="RuvA_N"/>
    <property type="match status" value="1"/>
</dbReference>
<dbReference type="InterPro" id="IPR003583">
    <property type="entry name" value="Hlx-hairpin-Hlx_DNA-bd_motif"/>
</dbReference>
<dbReference type="Proteomes" id="UP000318834">
    <property type="component" value="Unassembled WGS sequence"/>
</dbReference>
<evidence type="ECO:0000256" key="4">
    <source>
        <dbReference type="ARBA" id="ARBA00023172"/>
    </source>
</evidence>
<organism evidence="9 10">
    <name type="scientific">Candidatus Segetimicrobium genomatis</name>
    <dbReference type="NCBI Taxonomy" id="2569760"/>
    <lineage>
        <taxon>Bacteria</taxon>
        <taxon>Bacillati</taxon>
        <taxon>Candidatus Sysuimicrobiota</taxon>
        <taxon>Candidatus Sysuimicrobiia</taxon>
        <taxon>Candidatus Sysuimicrobiales</taxon>
        <taxon>Candidatus Segetimicrobiaceae</taxon>
        <taxon>Candidatus Segetimicrobium</taxon>
    </lineage>
</organism>
<dbReference type="Pfam" id="PF14520">
    <property type="entry name" value="HHH_5"/>
    <property type="match status" value="1"/>
</dbReference>
<dbReference type="GO" id="GO:0048476">
    <property type="term" value="C:Holliday junction resolvase complex"/>
    <property type="evidence" value="ECO:0007669"/>
    <property type="project" value="UniProtKB-UniRule"/>
</dbReference>
<comment type="subunit">
    <text evidence="6">Homotetramer. Forms an RuvA(8)-RuvB(12)-Holliday junction (HJ) complex. HJ DNA is sandwiched between 2 RuvA tetramers; dsDNA enters through RuvA and exits via RuvB. An RuvB hexamer assembles on each DNA strand where it exits the tetramer. Each RuvB hexamer is contacted by two RuvA subunits (via domain III) on 2 adjacent RuvB subunits; this complex drives branch migration. In the full resolvosome a probable DNA-RuvA(4)-RuvB(12)-RuvC(2) complex forms which resolves the HJ.</text>
</comment>
<keyword evidence="9" id="KW-0067">ATP-binding</keyword>
<keyword evidence="5 6" id="KW-0234">DNA repair</keyword>
<feature type="domain" description="Helix-hairpin-helix DNA-binding motif class 1" evidence="8">
    <location>
        <begin position="113"/>
        <end position="132"/>
    </location>
</feature>
<comment type="caution">
    <text evidence="6">Lacks conserved residue(s) required for the propagation of feature annotation.</text>
</comment>
<dbReference type="SUPFAM" id="SSF50249">
    <property type="entry name" value="Nucleic acid-binding proteins"/>
    <property type="match status" value="1"/>
</dbReference>
<sequence length="234" mass="25817">MIAYLRGPILRRADEVIVVEAGGIGYEVHLPAVVARALPRSSDGEPQTVELYISYHATQNQPKPLLIGFLHEVEQEFFERFITVDGMGPTKAMKAIVHPIHVIADAIERKDAQFLRRLPGIGERTAEKVIATLHGKMGKYALLRGTEARVEPLTEDFKAEVLEVLTQQLGHRPAEARRMVEEALRRQPGISSAEELFEEVYRVEQDAGARERGIAGTPTLASPARGGARDNGVP</sequence>
<gene>
    <name evidence="6" type="primary">ruvA</name>
    <name evidence="9" type="ORF">E6H05_06515</name>
</gene>
<dbReference type="GO" id="GO:0005737">
    <property type="term" value="C:cytoplasm"/>
    <property type="evidence" value="ECO:0007669"/>
    <property type="project" value="UniProtKB-SubCell"/>
</dbReference>
<evidence type="ECO:0000256" key="6">
    <source>
        <dbReference type="HAMAP-Rule" id="MF_00031"/>
    </source>
</evidence>
<dbReference type="InterPro" id="IPR000085">
    <property type="entry name" value="RuvA"/>
</dbReference>